<evidence type="ECO:0000256" key="1">
    <source>
        <dbReference type="ARBA" id="ARBA00004147"/>
    </source>
</evidence>
<comment type="similarity">
    <text evidence="3">Belongs to the adenoviridae fiber family.</text>
</comment>
<evidence type="ECO:0000259" key="14">
    <source>
        <dbReference type="Pfam" id="PF06536"/>
    </source>
</evidence>
<dbReference type="Pfam" id="PF00541">
    <property type="entry name" value="Adeno_knob"/>
    <property type="match status" value="1"/>
</dbReference>
<evidence type="ECO:0000256" key="10">
    <source>
        <dbReference type="ARBA" id="ARBA00023165"/>
    </source>
</evidence>
<evidence type="ECO:0000256" key="12">
    <source>
        <dbReference type="SAM" id="MobiDB-lite"/>
    </source>
</evidence>
<dbReference type="SUPFAM" id="SSF49835">
    <property type="entry name" value="Virus attachment protein globular domain"/>
    <property type="match status" value="1"/>
</dbReference>
<keyword evidence="10" id="KW-1233">Viral attachment to host adhesion receptor</keyword>
<evidence type="ECO:0000259" key="13">
    <source>
        <dbReference type="Pfam" id="PF00541"/>
    </source>
</evidence>
<dbReference type="SUPFAM" id="SSF51225">
    <property type="entry name" value="Fibre shaft of virus attachment proteins"/>
    <property type="match status" value="1"/>
</dbReference>
<evidence type="ECO:0000256" key="3">
    <source>
        <dbReference type="ARBA" id="ARBA00006685"/>
    </source>
</evidence>
<evidence type="ECO:0000256" key="6">
    <source>
        <dbReference type="ARBA" id="ARBA00022581"/>
    </source>
</evidence>
<dbReference type="PRINTS" id="PR00307">
    <property type="entry name" value="ADENOVSFIBRE"/>
</dbReference>
<accession>A0A0K0PX90</accession>
<sequence>MAKRSRLSSSFNPVYPYEDESSSQHPFINPGFISPNGFTQSPDGVLTLKCVSPLTTTSGALDIKVGGGLKVDSTDGSLEENIGITEPLTKSNHSIELAVGNGLQTNESKLCVKLGEGLTFDSSNAITIKNNTLWTGAKPSTNCKIQEDADALDCKLTLVLVKNGGLVNAYVSLIGDSDYVNTLFTKKTASLSVELAFDSSGQILTSLSSLKTNLNFKHNQDMAAGTINAKGFMPSTTAYPFNTQATSSRDNEDYIFGKCYYRASYGALYTLDVTVILNRRMTAAGMAYAMNFTWLLDAADAPENTQTTLVTSPFTFSYIREDD</sequence>
<keyword evidence="7" id="KW-1161">Viral attachment to host cell</keyword>
<dbReference type="Gene3D" id="2.60.90.10">
    <property type="entry name" value="Adenovirus pIV-related, attachment domain"/>
    <property type="match status" value="1"/>
</dbReference>
<dbReference type="GO" id="GO:0046718">
    <property type="term" value="P:symbiont entry into host cell"/>
    <property type="evidence" value="ECO:0007669"/>
    <property type="project" value="UniProtKB-KW"/>
</dbReference>
<organism evidence="15 16">
    <name type="scientific">Human mastadenovirus B</name>
    <dbReference type="NCBI Taxonomy" id="108098"/>
    <lineage>
        <taxon>Viruses</taxon>
        <taxon>Varidnaviria</taxon>
        <taxon>Bamfordvirae</taxon>
        <taxon>Preplasmiviricota</taxon>
        <taxon>Polisuviricotina</taxon>
        <taxon>Pharingeaviricetes</taxon>
        <taxon>Rowavirales</taxon>
        <taxon>Adenoviridae</taxon>
        <taxon>Mastadenovirus</taxon>
        <taxon>Mastadenovirus blackbeardi</taxon>
    </lineage>
</organism>
<dbReference type="Gene3D" id="2.10.25.20">
    <property type="entry name" value="reovirus attachment protein sigma1, domain 1"/>
    <property type="match status" value="1"/>
</dbReference>
<keyword evidence="5" id="KW-1048">Host nucleus</keyword>
<feature type="domain" description="Avian adenovirus fibre N-terminal" evidence="14">
    <location>
        <begin position="82"/>
        <end position="120"/>
    </location>
</feature>
<evidence type="ECO:0000256" key="8">
    <source>
        <dbReference type="ARBA" id="ARBA00022844"/>
    </source>
</evidence>
<dbReference type="InterPro" id="IPR009013">
    <property type="entry name" value="Attachment_protein_shaft_sf"/>
</dbReference>
<evidence type="ECO:0000313" key="15">
    <source>
        <dbReference type="EMBL" id="AKQ98377.1"/>
    </source>
</evidence>
<feature type="domain" description="Adenoviral fibre protein knob" evidence="13">
    <location>
        <begin position="129"/>
        <end position="321"/>
    </location>
</feature>
<evidence type="ECO:0000256" key="5">
    <source>
        <dbReference type="ARBA" id="ARBA00022562"/>
    </source>
</evidence>
<evidence type="ECO:0000256" key="11">
    <source>
        <dbReference type="ARBA" id="ARBA00023296"/>
    </source>
</evidence>
<evidence type="ECO:0000256" key="4">
    <source>
        <dbReference type="ARBA" id="ARBA00022561"/>
    </source>
</evidence>
<dbReference type="InterPro" id="IPR000931">
    <property type="entry name" value="Adeno_fibre"/>
</dbReference>
<protein>
    <submittedName>
        <fullName evidence="15">Fiber protein</fullName>
    </submittedName>
</protein>
<dbReference type="Pfam" id="PF00608">
    <property type="entry name" value="Adeno_shaft"/>
    <property type="match status" value="1"/>
</dbReference>
<keyword evidence="9" id="KW-0426">Late protein</keyword>
<dbReference type="Pfam" id="PF06536">
    <property type="entry name" value="Av_adeno_fibre"/>
    <property type="match status" value="1"/>
</dbReference>
<keyword evidence="4" id="KW-0167">Capsid protein</keyword>
<dbReference type="GO" id="GO:0007155">
    <property type="term" value="P:cell adhesion"/>
    <property type="evidence" value="ECO:0007669"/>
    <property type="project" value="InterPro"/>
</dbReference>
<name>A0A0K0PX90_9ADEN</name>
<evidence type="ECO:0000256" key="9">
    <source>
        <dbReference type="ARBA" id="ARBA00022921"/>
    </source>
</evidence>
<evidence type="ECO:0000313" key="16">
    <source>
        <dbReference type="Proteomes" id="UP000170217"/>
    </source>
</evidence>
<dbReference type="InterPro" id="IPR000978">
    <property type="entry name" value="Adeno_fibre_knob"/>
</dbReference>
<proteinExistence type="inferred from homology"/>
<dbReference type="GO" id="GO:0098671">
    <property type="term" value="P:adhesion receptor-mediated virion attachment to host cell"/>
    <property type="evidence" value="ECO:0007669"/>
    <property type="project" value="UniProtKB-KW"/>
</dbReference>
<comment type="subcellular location">
    <subcellularLocation>
        <location evidence="1">Host nucleus</location>
    </subcellularLocation>
    <subcellularLocation>
        <location evidence="2">Virion</location>
    </subcellularLocation>
</comment>
<keyword evidence="6" id="KW-0945">Host-virus interaction</keyword>
<evidence type="ECO:0000256" key="2">
    <source>
        <dbReference type="ARBA" id="ARBA00004328"/>
    </source>
</evidence>
<dbReference type="GO" id="GO:0042025">
    <property type="term" value="C:host cell nucleus"/>
    <property type="evidence" value="ECO:0007669"/>
    <property type="project" value="UniProtKB-SubCell"/>
</dbReference>
<keyword evidence="8" id="KW-0946">Virion</keyword>
<dbReference type="EMBL" id="KT069550">
    <property type="protein sequence ID" value="AKQ98377.1"/>
    <property type="molecule type" value="Genomic_DNA"/>
</dbReference>
<reference evidence="15 16" key="1">
    <citation type="journal article" date="2015" name="J. Gen. Virol.">
        <title>Phylogenomic evidence for recombination of adenoviruses in wild gorillas.</title>
        <authorList>
            <person name="Hoppe E."/>
            <person name="Pauly M."/>
            <person name="Robbins M."/>
            <person name="Gray M."/>
            <person name="Kujirakwinja D."/>
            <person name="Nishuli R."/>
            <person name="Boji Mungu-Akonkwa D.D."/>
            <person name="Leendertz F.H."/>
            <person name="Ehlers B."/>
        </authorList>
    </citation>
    <scope>NUCLEOTIDE SEQUENCE [LARGE SCALE GENOMIC DNA]</scope>
    <source>
        <strain evidence="15">DRC Kahuzi Gorilla beringei graueri 6759</strain>
    </source>
</reference>
<dbReference type="Proteomes" id="UP000170217">
    <property type="component" value="Segment"/>
</dbReference>
<feature type="region of interest" description="Disordered" evidence="12">
    <location>
        <begin position="1"/>
        <end position="22"/>
    </location>
</feature>
<evidence type="ECO:0000256" key="7">
    <source>
        <dbReference type="ARBA" id="ARBA00022804"/>
    </source>
</evidence>
<dbReference type="GO" id="GO:0019028">
    <property type="term" value="C:viral capsid"/>
    <property type="evidence" value="ECO:0007669"/>
    <property type="project" value="UniProtKB-KW"/>
</dbReference>
<dbReference type="InterPro" id="IPR010537">
    <property type="entry name" value="Avian_adenovirus_fibre_N"/>
</dbReference>
<dbReference type="InterPro" id="IPR008982">
    <property type="entry name" value="Adenovirus_pIV-like_att"/>
</dbReference>
<keyword evidence="11" id="KW-1160">Virus entry into host cell</keyword>
<dbReference type="InterPro" id="IPR000939">
    <property type="entry name" value="Adenobir_fibre_prot_rpt/shaft"/>
</dbReference>